<proteinExistence type="inferred from homology"/>
<keyword evidence="7" id="KW-1185">Reference proteome</keyword>
<dbReference type="InterPro" id="IPR002912">
    <property type="entry name" value="ACT_dom"/>
</dbReference>
<feature type="domain" description="ACT" evidence="3">
    <location>
        <begin position="72"/>
        <end position="147"/>
    </location>
</feature>
<organism evidence="5 6">
    <name type="scientific">Halolactibacillus halophilus</name>
    <dbReference type="NCBI Taxonomy" id="306540"/>
    <lineage>
        <taxon>Bacteria</taxon>
        <taxon>Bacillati</taxon>
        <taxon>Bacillota</taxon>
        <taxon>Bacilli</taxon>
        <taxon>Bacillales</taxon>
        <taxon>Bacillaceae</taxon>
        <taxon>Halolactibacillus</taxon>
    </lineage>
</organism>
<reference evidence="5 6" key="1">
    <citation type="submission" date="2016-10" db="EMBL/GenBank/DDBJ databases">
        <authorList>
            <person name="de Groot N.N."/>
        </authorList>
    </citation>
    <scope>NUCLEOTIDE SEQUENCE [LARGE SCALE GENOMIC DNA]</scope>
    <source>
        <strain evidence="5 6">DSM 17073</strain>
    </source>
</reference>
<evidence type="ECO:0000313" key="7">
    <source>
        <dbReference type="Proteomes" id="UP000321547"/>
    </source>
</evidence>
<protein>
    <recommendedName>
        <fullName evidence="1">UPF0735 ACT domain-containing protein HHA03_01110</fullName>
    </recommendedName>
</protein>
<dbReference type="PIRSF" id="PIRSF025624">
    <property type="entry name" value="ACT_PheB"/>
    <property type="match status" value="1"/>
</dbReference>
<reference evidence="4 7" key="2">
    <citation type="submission" date="2019-07" db="EMBL/GenBank/DDBJ databases">
        <title>Whole genome shotgun sequence of Halolactibacillus halophilus NBRC 100868.</title>
        <authorList>
            <person name="Hosoyama A."/>
            <person name="Uohara A."/>
            <person name="Ohji S."/>
            <person name="Ichikawa N."/>
        </authorList>
    </citation>
    <scope>NUCLEOTIDE SEQUENCE [LARGE SCALE GENOMIC DNA]</scope>
    <source>
        <strain evidence="4 7">NBRC 100868</strain>
    </source>
</reference>
<dbReference type="NCBIfam" id="NF003361">
    <property type="entry name" value="PRK04435.1"/>
    <property type="match status" value="1"/>
</dbReference>
<dbReference type="EMBL" id="FOXC01000001">
    <property type="protein sequence ID" value="SFO90502.1"/>
    <property type="molecule type" value="Genomic_DNA"/>
</dbReference>
<feature type="coiled-coil region" evidence="2">
    <location>
        <begin position="112"/>
        <end position="139"/>
    </location>
</feature>
<dbReference type="Proteomes" id="UP000242243">
    <property type="component" value="Unassembled WGS sequence"/>
</dbReference>
<evidence type="ECO:0000259" key="3">
    <source>
        <dbReference type="PROSITE" id="PS51671"/>
    </source>
</evidence>
<evidence type="ECO:0000313" key="5">
    <source>
        <dbReference type="EMBL" id="SFO90502.1"/>
    </source>
</evidence>
<comment type="similarity">
    <text evidence="1">Belongs to the UPF0735 family.</text>
</comment>
<dbReference type="RefSeq" id="WP_089829314.1">
    <property type="nucleotide sequence ID" value="NZ_BJWI01000001.1"/>
</dbReference>
<evidence type="ECO:0000313" key="6">
    <source>
        <dbReference type="Proteomes" id="UP000242243"/>
    </source>
</evidence>
<gene>
    <name evidence="4" type="primary">yszB</name>
    <name evidence="4" type="ORF">HHA03_01110</name>
    <name evidence="5" type="ORF">SAMN05421839_101123</name>
</gene>
<dbReference type="EMBL" id="BJWI01000001">
    <property type="protein sequence ID" value="GEM00579.1"/>
    <property type="molecule type" value="Genomic_DNA"/>
</dbReference>
<dbReference type="AlphaFoldDB" id="A0A1I5L038"/>
<dbReference type="PROSITE" id="PS51671">
    <property type="entry name" value="ACT"/>
    <property type="match status" value="1"/>
</dbReference>
<keyword evidence="2" id="KW-0175">Coiled coil</keyword>
<dbReference type="InterPro" id="IPR008310">
    <property type="entry name" value="UPF0735_ACT_dom-cont"/>
</dbReference>
<dbReference type="CDD" id="cd04888">
    <property type="entry name" value="ACT_PheB-BS"/>
    <property type="match status" value="1"/>
</dbReference>
<dbReference type="STRING" id="306540.SAMN05421839_101123"/>
<dbReference type="HAMAP" id="MF_00707">
    <property type="entry name" value="UPF0735"/>
    <property type="match status" value="1"/>
</dbReference>
<evidence type="ECO:0000313" key="4">
    <source>
        <dbReference type="EMBL" id="GEM00579.1"/>
    </source>
</evidence>
<accession>A0A1I5L038</accession>
<dbReference type="InterPro" id="IPR045865">
    <property type="entry name" value="ACT-like_dom_sf"/>
</dbReference>
<evidence type="ECO:0000256" key="1">
    <source>
        <dbReference type="HAMAP-Rule" id="MF_00707"/>
    </source>
</evidence>
<evidence type="ECO:0000256" key="2">
    <source>
        <dbReference type="SAM" id="Coils"/>
    </source>
</evidence>
<dbReference type="OrthoDB" id="9788773at2"/>
<name>A0A1I5L038_9BACI</name>
<dbReference type="Pfam" id="PF01842">
    <property type="entry name" value="ACT"/>
    <property type="match status" value="1"/>
</dbReference>
<dbReference type="SUPFAM" id="SSF55021">
    <property type="entry name" value="ACT-like"/>
    <property type="match status" value="1"/>
</dbReference>
<dbReference type="Gene3D" id="3.30.70.260">
    <property type="match status" value="1"/>
</dbReference>
<sequence length="149" mass="16933">MKDEKDTFYLVRGDFLPEAMKKTLQVKKDMERGKATSIYEAVQKVGLSRSAFYKYRDAVFPFQAIQQTKIITLFFHLEDRSGTLSHLLDMVAKTGGNILTIHQSIPLNGKANVTLSLDIENLKMDLDELLKRLKQHQFIEKVDVLGSGA</sequence>
<dbReference type="Proteomes" id="UP000321547">
    <property type="component" value="Unassembled WGS sequence"/>
</dbReference>